<organism evidence="3 4">
    <name type="scientific">Pterulicium gracile</name>
    <dbReference type="NCBI Taxonomy" id="1884261"/>
    <lineage>
        <taxon>Eukaryota</taxon>
        <taxon>Fungi</taxon>
        <taxon>Dikarya</taxon>
        <taxon>Basidiomycota</taxon>
        <taxon>Agaricomycotina</taxon>
        <taxon>Agaricomycetes</taxon>
        <taxon>Agaricomycetidae</taxon>
        <taxon>Agaricales</taxon>
        <taxon>Pleurotineae</taxon>
        <taxon>Pterulaceae</taxon>
        <taxon>Pterulicium</taxon>
    </lineage>
</organism>
<dbReference type="OrthoDB" id="2747330at2759"/>
<evidence type="ECO:0000259" key="2">
    <source>
        <dbReference type="PROSITE" id="PS51767"/>
    </source>
</evidence>
<feature type="domain" description="Peptidase A1" evidence="2">
    <location>
        <begin position="1"/>
        <end position="335"/>
    </location>
</feature>
<dbReference type="PANTHER" id="PTHR47966">
    <property type="entry name" value="BETA-SITE APP-CLEAVING ENZYME, ISOFORM A-RELATED"/>
    <property type="match status" value="1"/>
</dbReference>
<evidence type="ECO:0000313" key="4">
    <source>
        <dbReference type="Proteomes" id="UP000305067"/>
    </source>
</evidence>
<evidence type="ECO:0000256" key="1">
    <source>
        <dbReference type="ARBA" id="ARBA00007447"/>
    </source>
</evidence>
<dbReference type="AlphaFoldDB" id="A0A5C3QAI7"/>
<dbReference type="PANTHER" id="PTHR47966:SF51">
    <property type="entry name" value="BETA-SITE APP-CLEAVING ENZYME, ISOFORM A-RELATED"/>
    <property type="match status" value="1"/>
</dbReference>
<dbReference type="GO" id="GO:0006508">
    <property type="term" value="P:proteolysis"/>
    <property type="evidence" value="ECO:0007669"/>
    <property type="project" value="InterPro"/>
</dbReference>
<dbReference type="InterPro" id="IPR001461">
    <property type="entry name" value="Aspartic_peptidase_A1"/>
</dbReference>
<dbReference type="Pfam" id="PF00026">
    <property type="entry name" value="Asp"/>
    <property type="match status" value="1"/>
</dbReference>
<proteinExistence type="inferred from homology"/>
<name>A0A5C3QAI7_9AGAR</name>
<dbReference type="STRING" id="1884261.A0A5C3QAI7"/>
<gene>
    <name evidence="3" type="ORF">BDV98DRAFT_512231</name>
</gene>
<evidence type="ECO:0000313" key="3">
    <source>
        <dbReference type="EMBL" id="TFK98576.1"/>
    </source>
</evidence>
<dbReference type="EMBL" id="ML178839">
    <property type="protein sequence ID" value="TFK98576.1"/>
    <property type="molecule type" value="Genomic_DNA"/>
</dbReference>
<comment type="similarity">
    <text evidence="1">Belongs to the peptidase A1 family.</text>
</comment>
<dbReference type="GO" id="GO:0004190">
    <property type="term" value="F:aspartic-type endopeptidase activity"/>
    <property type="evidence" value="ECO:0007669"/>
    <property type="project" value="InterPro"/>
</dbReference>
<accession>A0A5C3QAI7</accession>
<protein>
    <submittedName>
        <fullName evidence="3">Aspartic peptidase domain-containing protein</fullName>
    </submittedName>
</protein>
<sequence length="427" mass="46135">MFGTPPQPLNLTLNFAGDLLSPWGVDCNFCAGEALYDHALTTTMKGMPDMEWGTSVGFSGHYVQDTVGFEGILSAKDQPFVVMDVASQASTDIPRLLNGHLGLFVNKTAANTGIFKRLWDQGSLLNPVMGMRWDPMKPRLTIGALDPEDYIGEINWVPLEDRYTATGGIYQTNEFHIDGVKGFNGSLLPFPENPTAILHACHIVSSAISVSRTIQVPPNNPYALNVNYTGPQQLINIYPNGGFGLGPCNATQEEIPYVHFAVTINGVDYPIDSLNNLLRGPSGMSAQGVCNVGISNTTTPAPGEEIPSDFSLGLPFFRSVYIAYRFPTDDCPGFYGFAFPSGLNRTSSITAQKPTSTPELASQCLGLTAPTSTPSPDISGVSAQSWHDTQTSGEYALYGTSEQVRLMDAELLEVLKWDTGLLMRTGK</sequence>
<dbReference type="Proteomes" id="UP000305067">
    <property type="component" value="Unassembled WGS sequence"/>
</dbReference>
<dbReference type="InterPro" id="IPR033121">
    <property type="entry name" value="PEPTIDASE_A1"/>
</dbReference>
<keyword evidence="4" id="KW-1185">Reference proteome</keyword>
<dbReference type="SUPFAM" id="SSF50630">
    <property type="entry name" value="Acid proteases"/>
    <property type="match status" value="1"/>
</dbReference>
<reference evidence="3 4" key="1">
    <citation type="journal article" date="2019" name="Nat. Ecol. Evol.">
        <title>Megaphylogeny resolves global patterns of mushroom evolution.</title>
        <authorList>
            <person name="Varga T."/>
            <person name="Krizsan K."/>
            <person name="Foldi C."/>
            <person name="Dima B."/>
            <person name="Sanchez-Garcia M."/>
            <person name="Sanchez-Ramirez S."/>
            <person name="Szollosi G.J."/>
            <person name="Szarkandi J.G."/>
            <person name="Papp V."/>
            <person name="Albert L."/>
            <person name="Andreopoulos W."/>
            <person name="Angelini C."/>
            <person name="Antonin V."/>
            <person name="Barry K.W."/>
            <person name="Bougher N.L."/>
            <person name="Buchanan P."/>
            <person name="Buyck B."/>
            <person name="Bense V."/>
            <person name="Catcheside P."/>
            <person name="Chovatia M."/>
            <person name="Cooper J."/>
            <person name="Damon W."/>
            <person name="Desjardin D."/>
            <person name="Finy P."/>
            <person name="Geml J."/>
            <person name="Haridas S."/>
            <person name="Hughes K."/>
            <person name="Justo A."/>
            <person name="Karasinski D."/>
            <person name="Kautmanova I."/>
            <person name="Kiss B."/>
            <person name="Kocsube S."/>
            <person name="Kotiranta H."/>
            <person name="LaButti K.M."/>
            <person name="Lechner B.E."/>
            <person name="Liimatainen K."/>
            <person name="Lipzen A."/>
            <person name="Lukacs Z."/>
            <person name="Mihaltcheva S."/>
            <person name="Morgado L.N."/>
            <person name="Niskanen T."/>
            <person name="Noordeloos M.E."/>
            <person name="Ohm R.A."/>
            <person name="Ortiz-Santana B."/>
            <person name="Ovrebo C."/>
            <person name="Racz N."/>
            <person name="Riley R."/>
            <person name="Savchenko A."/>
            <person name="Shiryaev A."/>
            <person name="Soop K."/>
            <person name="Spirin V."/>
            <person name="Szebenyi C."/>
            <person name="Tomsovsky M."/>
            <person name="Tulloss R.E."/>
            <person name="Uehling J."/>
            <person name="Grigoriev I.V."/>
            <person name="Vagvolgyi C."/>
            <person name="Papp T."/>
            <person name="Martin F.M."/>
            <person name="Miettinen O."/>
            <person name="Hibbett D.S."/>
            <person name="Nagy L.G."/>
        </authorList>
    </citation>
    <scope>NUCLEOTIDE SEQUENCE [LARGE SCALE GENOMIC DNA]</scope>
    <source>
        <strain evidence="3 4">CBS 309.79</strain>
    </source>
</reference>
<dbReference type="Gene3D" id="2.40.70.10">
    <property type="entry name" value="Acid Proteases"/>
    <property type="match status" value="2"/>
</dbReference>
<dbReference type="InterPro" id="IPR021109">
    <property type="entry name" value="Peptidase_aspartic_dom_sf"/>
</dbReference>
<dbReference type="PROSITE" id="PS51767">
    <property type="entry name" value="PEPTIDASE_A1"/>
    <property type="match status" value="1"/>
</dbReference>